<reference evidence="1 2" key="1">
    <citation type="submission" date="2019-02" db="EMBL/GenBank/DDBJ databases">
        <title>Planctomycetal bacteria perform biofilm scaping via a novel small molecule.</title>
        <authorList>
            <person name="Jeske O."/>
            <person name="Boedeker C."/>
            <person name="Wiegand S."/>
            <person name="Breitling P."/>
            <person name="Kallscheuer N."/>
            <person name="Jogler M."/>
            <person name="Rohde M."/>
            <person name="Petersen J."/>
            <person name="Medema M.H."/>
            <person name="Surup F."/>
            <person name="Jogler C."/>
        </authorList>
    </citation>
    <scope>NUCLEOTIDE SEQUENCE [LARGE SCALE GENOMIC DNA]</scope>
    <source>
        <strain evidence="1 2">Mal15</strain>
    </source>
</reference>
<dbReference type="Proteomes" id="UP000321353">
    <property type="component" value="Chromosome"/>
</dbReference>
<accession>A0A5B9MIF2</accession>
<dbReference type="AlphaFoldDB" id="A0A5B9MIF2"/>
<dbReference type="InterPro" id="IPR010865">
    <property type="entry name" value="DUF1499"/>
</dbReference>
<dbReference type="Pfam" id="PF07386">
    <property type="entry name" value="DUF1499"/>
    <property type="match status" value="1"/>
</dbReference>
<dbReference type="KEGG" id="smam:Mal15_50450"/>
<proteinExistence type="predicted"/>
<evidence type="ECO:0000313" key="2">
    <source>
        <dbReference type="Proteomes" id="UP000321353"/>
    </source>
</evidence>
<name>A0A5B9MIF2_9BACT</name>
<sequence length="153" mass="17127">MIGWVTLAIAVGITPAIVAAVLLRVDDWSRDWTQNRASLDPAAERPGLRPVELDGTVQEVVDRIRRWTETDSKWAWISETSGEAQGERQQRRIKLTRTTPLMRFVDDIEVELSANPERKSVLVDATSQSRVGKGDLGQNPRNLIELTRALRGG</sequence>
<evidence type="ECO:0008006" key="3">
    <source>
        <dbReference type="Google" id="ProtNLM"/>
    </source>
</evidence>
<protein>
    <recommendedName>
        <fullName evidence="3">DUF1499 domain-containing protein</fullName>
    </recommendedName>
</protein>
<evidence type="ECO:0000313" key="1">
    <source>
        <dbReference type="EMBL" id="QEG00969.1"/>
    </source>
</evidence>
<gene>
    <name evidence="1" type="ORF">Mal15_50450</name>
</gene>
<keyword evidence="2" id="KW-1185">Reference proteome</keyword>
<dbReference type="EMBL" id="CP036264">
    <property type="protein sequence ID" value="QEG00969.1"/>
    <property type="molecule type" value="Genomic_DNA"/>
</dbReference>
<organism evidence="1 2">
    <name type="scientific">Stieleria maiorica</name>
    <dbReference type="NCBI Taxonomy" id="2795974"/>
    <lineage>
        <taxon>Bacteria</taxon>
        <taxon>Pseudomonadati</taxon>
        <taxon>Planctomycetota</taxon>
        <taxon>Planctomycetia</taxon>
        <taxon>Pirellulales</taxon>
        <taxon>Pirellulaceae</taxon>
        <taxon>Stieleria</taxon>
    </lineage>
</organism>